<dbReference type="PANTHER" id="PTHR10913:SF45">
    <property type="entry name" value="FOLLISTATIN, ISOFORM A-RELATED"/>
    <property type="match status" value="1"/>
</dbReference>
<evidence type="ECO:0000313" key="8">
    <source>
        <dbReference type="Proteomes" id="UP001209570"/>
    </source>
</evidence>
<dbReference type="Pfam" id="PF00050">
    <property type="entry name" value="Kazal_1"/>
    <property type="match status" value="2"/>
</dbReference>
<dbReference type="AlphaFoldDB" id="A0AAD5QEZ7"/>
<keyword evidence="2" id="KW-0722">Serine protease inhibitor</keyword>
<dbReference type="InterPro" id="IPR050653">
    <property type="entry name" value="Prot_Inhib_GrowthFact_Antg"/>
</dbReference>
<feature type="compositionally biased region" description="Pro residues" evidence="4">
    <location>
        <begin position="455"/>
        <end position="476"/>
    </location>
</feature>
<dbReference type="CDD" id="cd00104">
    <property type="entry name" value="KAZAL_FS"/>
    <property type="match status" value="2"/>
</dbReference>
<organism evidence="7 8">
    <name type="scientific">Pythium insidiosum</name>
    <name type="common">Pythiosis disease agent</name>
    <dbReference type="NCBI Taxonomy" id="114742"/>
    <lineage>
        <taxon>Eukaryota</taxon>
        <taxon>Sar</taxon>
        <taxon>Stramenopiles</taxon>
        <taxon>Oomycota</taxon>
        <taxon>Peronosporomycetes</taxon>
        <taxon>Pythiales</taxon>
        <taxon>Pythiaceae</taxon>
        <taxon>Pythium</taxon>
    </lineage>
</organism>
<feature type="signal peptide" evidence="5">
    <location>
        <begin position="1"/>
        <end position="19"/>
    </location>
</feature>
<dbReference type="Gene3D" id="3.30.60.30">
    <property type="match status" value="2"/>
</dbReference>
<dbReference type="PRINTS" id="PR01217">
    <property type="entry name" value="PRICHEXTENSN"/>
</dbReference>
<dbReference type="EMBL" id="JAKCXM010000005">
    <property type="protein sequence ID" value="KAJ0409243.1"/>
    <property type="molecule type" value="Genomic_DNA"/>
</dbReference>
<feature type="region of interest" description="Disordered" evidence="4">
    <location>
        <begin position="455"/>
        <end position="502"/>
    </location>
</feature>
<protein>
    <recommendedName>
        <fullName evidence="6">Kazal-like domain-containing protein</fullName>
    </recommendedName>
</protein>
<dbReference type="SUPFAM" id="SSF48647">
    <property type="entry name" value="Fungal elicitin"/>
    <property type="match status" value="1"/>
</dbReference>
<evidence type="ECO:0000256" key="1">
    <source>
        <dbReference type="ARBA" id="ARBA00022690"/>
    </source>
</evidence>
<dbReference type="Proteomes" id="UP001209570">
    <property type="component" value="Unassembled WGS sequence"/>
</dbReference>
<keyword evidence="8" id="KW-1185">Reference proteome</keyword>
<dbReference type="SUPFAM" id="SSF100895">
    <property type="entry name" value="Kazal-type serine protease inhibitors"/>
    <property type="match status" value="2"/>
</dbReference>
<dbReference type="InterPro" id="IPR002350">
    <property type="entry name" value="Kazal_dom"/>
</dbReference>
<evidence type="ECO:0000256" key="5">
    <source>
        <dbReference type="SAM" id="SignalP"/>
    </source>
</evidence>
<feature type="compositionally biased region" description="Pro residues" evidence="4">
    <location>
        <begin position="487"/>
        <end position="502"/>
    </location>
</feature>
<evidence type="ECO:0000259" key="6">
    <source>
        <dbReference type="PROSITE" id="PS51465"/>
    </source>
</evidence>
<dbReference type="GO" id="GO:0005576">
    <property type="term" value="C:extracellular region"/>
    <property type="evidence" value="ECO:0007669"/>
    <property type="project" value="InterPro"/>
</dbReference>
<dbReference type="PANTHER" id="PTHR10913">
    <property type="entry name" value="FOLLISTATIN-RELATED"/>
    <property type="match status" value="1"/>
</dbReference>
<dbReference type="InterPro" id="IPR036058">
    <property type="entry name" value="Kazal_dom_sf"/>
</dbReference>
<proteinExistence type="predicted"/>
<feature type="domain" description="Kazal-like" evidence="6">
    <location>
        <begin position="301"/>
        <end position="354"/>
    </location>
</feature>
<name>A0AAD5QEZ7_PYTIN</name>
<feature type="domain" description="Kazal-like" evidence="6">
    <location>
        <begin position="247"/>
        <end position="299"/>
    </location>
</feature>
<evidence type="ECO:0000256" key="3">
    <source>
        <dbReference type="ARBA" id="ARBA00023157"/>
    </source>
</evidence>
<feature type="region of interest" description="Disordered" evidence="4">
    <location>
        <begin position="139"/>
        <end position="162"/>
    </location>
</feature>
<keyword evidence="5" id="KW-0732">Signal</keyword>
<sequence>MQLLQAAVVFAAVAGSSLAQDIPKCSGPQIRPLLASKYTQPCKTDSGFSAAALKKPTRELLAKFCPMQDPGASEDLGSTDDVGPAYDIYAAGNVCAAHYVGPSYDFDASYHVDSPHDVDSSYHVDSSFNVCATDDDCSAQADSNDVQAESDGGPNADDANAPSVVLNQRPRAGISAAAHRSPRDQRCEPHTWLLELRSHLQERAVAVVRLGWFNAPQGTVLVTPAPAPEKNTRLAEDFDVEESGALFQKAPDCGMMCTMEYEPVCGSDGKTYGNECMLRRAPCDSGVTVRKVADGECPTPPPLVRRCETGCTREYRPVCGSDGVTYANLCLFRNAKRCKYRGKLDVVSYSACKEAAYVTACSLTDCKPNECAVRTPRGFQVAHFWFYHHRDTKPPTPMKTVSTAALLAAFLLSSTFAQDKPNCSPTTSTPPPGTIIPTFPPRTTAPPATIIPILTPAPPTPTPPGSVIPTLPPSTTAPPATNIPFLTPAPPTPPTPTPTPTPPGTIIPMFPPRTTAPPATNIPFLTPAPPTPTSFSGR</sequence>
<dbReference type="SMART" id="SM00280">
    <property type="entry name" value="KAZAL"/>
    <property type="match status" value="2"/>
</dbReference>
<dbReference type="InterPro" id="IPR036470">
    <property type="entry name" value="Elicitin_sf"/>
</dbReference>
<accession>A0AAD5QEZ7</accession>
<gene>
    <name evidence="7" type="ORF">P43SY_006740</name>
</gene>
<keyword evidence="3" id="KW-1015">Disulfide bond</keyword>
<reference evidence="7" key="1">
    <citation type="submission" date="2021-12" db="EMBL/GenBank/DDBJ databases">
        <title>Prjna785345.</title>
        <authorList>
            <person name="Rujirawat T."/>
            <person name="Krajaejun T."/>
        </authorList>
    </citation>
    <scope>NUCLEOTIDE SEQUENCE</scope>
    <source>
        <strain evidence="7">Pi057C3</strain>
    </source>
</reference>
<evidence type="ECO:0000313" key="7">
    <source>
        <dbReference type="EMBL" id="KAJ0409243.1"/>
    </source>
</evidence>
<comment type="caution">
    <text evidence="7">The sequence shown here is derived from an EMBL/GenBank/DDBJ whole genome shotgun (WGS) entry which is preliminary data.</text>
</comment>
<dbReference type="PROSITE" id="PS51465">
    <property type="entry name" value="KAZAL_2"/>
    <property type="match status" value="2"/>
</dbReference>
<feature type="compositionally biased region" description="Low complexity" evidence="4">
    <location>
        <begin position="477"/>
        <end position="486"/>
    </location>
</feature>
<feature type="region of interest" description="Disordered" evidence="4">
    <location>
        <begin position="514"/>
        <end position="538"/>
    </location>
</feature>
<feature type="chain" id="PRO_5042236111" description="Kazal-like domain-containing protein" evidence="5">
    <location>
        <begin position="20"/>
        <end position="538"/>
    </location>
</feature>
<keyword evidence="1" id="KW-0646">Protease inhibitor</keyword>
<evidence type="ECO:0000256" key="2">
    <source>
        <dbReference type="ARBA" id="ARBA00022900"/>
    </source>
</evidence>
<evidence type="ECO:0000256" key="4">
    <source>
        <dbReference type="SAM" id="MobiDB-lite"/>
    </source>
</evidence>